<proteinExistence type="predicted"/>
<accession>A0A6P8AQW9</accession>
<dbReference type="Proteomes" id="UP000515153">
    <property type="component" value="Unplaced"/>
</dbReference>
<sequence>MVKPIYIIRPFTYYGPKRYRRRGYIPRHKLIIILMLKPFLLHIGKPFSLRFMGNNTGWILLYKNKSAGRNIPGNVLGNTTCILTAISQIPDLI</sequence>
<dbReference type="RefSeq" id="XP_030977303.1">
    <property type="nucleotide sequence ID" value="XM_031132041.1"/>
</dbReference>
<reference evidence="2" key="2">
    <citation type="submission" date="2019-10" db="EMBL/GenBank/DDBJ databases">
        <authorList>
            <consortium name="NCBI Genome Project"/>
        </authorList>
    </citation>
    <scope>NUCLEOTIDE SEQUENCE</scope>
    <source>
        <strain evidence="2">NI907</strain>
    </source>
</reference>
<protein>
    <submittedName>
        <fullName evidence="2">Uncharacterized protein</fullName>
    </submittedName>
</protein>
<gene>
    <name evidence="2" type="ORF">PgNI_12086</name>
</gene>
<dbReference type="GeneID" id="41966946"/>
<organism evidence="1 2">
    <name type="scientific">Pyricularia grisea</name>
    <name type="common">Crabgrass-specific blast fungus</name>
    <name type="synonym">Magnaporthe grisea</name>
    <dbReference type="NCBI Taxonomy" id="148305"/>
    <lineage>
        <taxon>Eukaryota</taxon>
        <taxon>Fungi</taxon>
        <taxon>Dikarya</taxon>
        <taxon>Ascomycota</taxon>
        <taxon>Pezizomycotina</taxon>
        <taxon>Sordariomycetes</taxon>
        <taxon>Sordariomycetidae</taxon>
        <taxon>Magnaporthales</taxon>
        <taxon>Pyriculariaceae</taxon>
        <taxon>Pyricularia</taxon>
    </lineage>
</organism>
<evidence type="ECO:0000313" key="2">
    <source>
        <dbReference type="RefSeq" id="XP_030977303.1"/>
    </source>
</evidence>
<reference evidence="2" key="1">
    <citation type="journal article" date="2019" name="Mol. Biol. Evol.">
        <title>Blast fungal genomes show frequent chromosomal changes, gene gains and losses, and effector gene turnover.</title>
        <authorList>
            <person name="Gomez Luciano L.B."/>
            <person name="Jason Tsai I."/>
            <person name="Chuma I."/>
            <person name="Tosa Y."/>
            <person name="Chen Y.H."/>
            <person name="Li J.Y."/>
            <person name="Li M.Y."/>
            <person name="Jade Lu M.Y."/>
            <person name="Nakayashiki H."/>
            <person name="Li W.H."/>
        </authorList>
    </citation>
    <scope>NUCLEOTIDE SEQUENCE</scope>
    <source>
        <strain evidence="2">NI907</strain>
    </source>
</reference>
<dbReference type="AlphaFoldDB" id="A0A6P8AQW9"/>
<keyword evidence="1" id="KW-1185">Reference proteome</keyword>
<name>A0A6P8AQW9_PYRGI</name>
<evidence type="ECO:0000313" key="1">
    <source>
        <dbReference type="Proteomes" id="UP000515153"/>
    </source>
</evidence>
<dbReference type="KEGG" id="pgri:PgNI_12086"/>
<reference evidence="2" key="3">
    <citation type="submission" date="2025-08" db="UniProtKB">
        <authorList>
            <consortium name="RefSeq"/>
        </authorList>
    </citation>
    <scope>IDENTIFICATION</scope>
    <source>
        <strain evidence="2">NI907</strain>
    </source>
</reference>